<keyword evidence="13" id="KW-0472">Membrane</keyword>
<dbReference type="CDD" id="cd16922">
    <property type="entry name" value="HATPase_EvgS-ArcB-TorS-like"/>
    <property type="match status" value="1"/>
</dbReference>
<dbReference type="SUPFAM" id="SSF52172">
    <property type="entry name" value="CheY-like"/>
    <property type="match status" value="1"/>
</dbReference>
<comment type="subunit">
    <text evidence="14">At low DSF concentrations, interacts with RpfF.</text>
</comment>
<dbReference type="FunFam" id="3.30.565.10:FF:000010">
    <property type="entry name" value="Sensor histidine kinase RcsC"/>
    <property type="match status" value="1"/>
</dbReference>
<sequence length="1055" mass="117150">MKLNELATNDIYINFFYSESIPKLIIDPDCLDIIDANRAAVEYFGYGEELKRMKVTQINTLGEEQLKTAAKRAGSAPQVFYFRYRLASGAVRDVEVYTNSIVIENIKYIQSAIIDITERNLGYKELYDSELKYRQLFKNLLEASAYCRLFDSQDGSGPAFDVIEINDAFRELFGVGPKTPSTENFKTQSSDLKELAEDTEGILNYLSVPGENIRNVRYFPKIDKWLKINYFSPARGFFVMMITDITGQIVYEQSIKESQQFLRSIFNTLHISIAILDENGMIIQVNDSWKRQNKDLSLLGPNCLPGMNYYQICDDALIKGGPEKKIAGAAAAVKESIGETLLSKGVSRSHEIHIKEKYFRMNASVFEWPETYRMIVTFEDITAWKKSEEQVKKLSLAVEHSPAAVVITDSEGVIEYVNQKFVSLTGYSPEESVGNTPRILKSGHQDAAFYEKLWKTVKSGAEWRGEFRNIKKDGSLYWESASINPIFGDDGKITNFVALKEDISVRKSIEEELGKSREEAVQARRAAEEANEAKSRFLAAMSHEIRTPMNSIIGFADMLTSTELNTEQKELLEYVKTSSSALLSLINNVLDISKIEAGKFEVEYVEFDLGSVLEQVVGITRANASKKRIKFAYMLDSAINFKIVSDPTRLRQVLLNLVDNAVKFTPAGKNVKISISLESCSAETADISFMISDEGIGIPENKFASIFQSFMQSDVSIAGKFGGTGLGLTISNHLVRIMGGEGIKVRSAEGSGSEFYFNLALKKGSSVNYSAQKRSAADHSNPASPERYSVLLAEDNISNVTLATKVLLGFGHRVAVAENGSEAVEMSARGKYDLILMDIQMPVMDGLEAARAIRARGDRVPIIAMTASAMKGDHDMCIAAGMDGYIPKPISIVELNDIINDVVVRAKEKNKDSESPKDQDGGASGSGMEKAAAAAVRPEEPETKVFDPEKLMYNMGGIKELAVDSVSMFLEYSAQYYLEVKNSLEEKNPDKIRRSAHKFKGTSLNACAMEVAGLLLKIEMSAKEGNIEECGLLFKELGRQIEIFKNEISVSGFLS</sequence>
<keyword evidence="10" id="KW-0067">ATP-binding</keyword>
<dbReference type="Gene3D" id="3.30.565.10">
    <property type="entry name" value="Histidine kinase-like ATPase, C-terminal domain"/>
    <property type="match status" value="1"/>
</dbReference>
<evidence type="ECO:0000256" key="5">
    <source>
        <dbReference type="ARBA" id="ARBA00022553"/>
    </source>
</evidence>
<evidence type="ECO:0000256" key="7">
    <source>
        <dbReference type="ARBA" id="ARBA00022692"/>
    </source>
</evidence>
<feature type="compositionally biased region" description="Basic and acidic residues" evidence="19">
    <location>
        <begin position="907"/>
        <end position="920"/>
    </location>
</feature>
<evidence type="ECO:0000313" key="25">
    <source>
        <dbReference type="EMBL" id="OGM01313.1"/>
    </source>
</evidence>
<comment type="catalytic activity">
    <reaction evidence="1">
        <text>ATP + protein L-histidine = ADP + protein N-phospho-L-histidine.</text>
        <dbReference type="EC" id="2.7.13.3"/>
    </reaction>
</comment>
<protein>
    <recommendedName>
        <fullName evidence="15">Sensory/regulatory protein RpfC</fullName>
        <ecNumber evidence="3">2.7.13.3</ecNumber>
    </recommendedName>
</protein>
<dbReference type="InterPro" id="IPR000014">
    <property type="entry name" value="PAS"/>
</dbReference>
<dbReference type="GO" id="GO:0000155">
    <property type="term" value="F:phosphorelay sensor kinase activity"/>
    <property type="evidence" value="ECO:0007669"/>
    <property type="project" value="InterPro"/>
</dbReference>
<dbReference type="InterPro" id="IPR001610">
    <property type="entry name" value="PAC"/>
</dbReference>
<dbReference type="SUPFAM" id="SSF47384">
    <property type="entry name" value="Homodimeric domain of signal transducing histidine kinase"/>
    <property type="match status" value="1"/>
</dbReference>
<feature type="modified residue" description="4-aspartylphosphate" evidence="17">
    <location>
        <position position="838"/>
    </location>
</feature>
<dbReference type="SMART" id="SM00091">
    <property type="entry name" value="PAS"/>
    <property type="match status" value="2"/>
</dbReference>
<keyword evidence="7" id="KW-0812">Transmembrane</keyword>
<evidence type="ECO:0000256" key="11">
    <source>
        <dbReference type="ARBA" id="ARBA00022989"/>
    </source>
</evidence>
<evidence type="ECO:0000256" key="10">
    <source>
        <dbReference type="ARBA" id="ARBA00022840"/>
    </source>
</evidence>
<evidence type="ECO:0000256" key="6">
    <source>
        <dbReference type="ARBA" id="ARBA00022679"/>
    </source>
</evidence>
<dbReference type="SUPFAM" id="SSF47226">
    <property type="entry name" value="Histidine-containing phosphotransfer domain, HPT domain"/>
    <property type="match status" value="1"/>
</dbReference>
<dbReference type="SUPFAM" id="SSF55874">
    <property type="entry name" value="ATPase domain of HSP90 chaperone/DNA topoisomerase II/histidine kinase"/>
    <property type="match status" value="1"/>
</dbReference>
<feature type="domain" description="PAS" evidence="22">
    <location>
        <begin position="390"/>
        <end position="436"/>
    </location>
</feature>
<evidence type="ECO:0000256" key="2">
    <source>
        <dbReference type="ARBA" id="ARBA00004651"/>
    </source>
</evidence>
<evidence type="ECO:0000256" key="12">
    <source>
        <dbReference type="ARBA" id="ARBA00023012"/>
    </source>
</evidence>
<feature type="modified residue" description="Phosphohistidine" evidence="16">
    <location>
        <position position="997"/>
    </location>
</feature>
<gene>
    <name evidence="25" type="ORF">A2008_01565</name>
</gene>
<dbReference type="Gene3D" id="1.20.120.160">
    <property type="entry name" value="HPT domain"/>
    <property type="match status" value="1"/>
</dbReference>
<feature type="domain" description="Histidine kinase" evidence="20">
    <location>
        <begin position="540"/>
        <end position="763"/>
    </location>
</feature>
<dbReference type="CDD" id="cd00130">
    <property type="entry name" value="PAS"/>
    <property type="match status" value="2"/>
</dbReference>
<dbReference type="PRINTS" id="PR00344">
    <property type="entry name" value="BCTRLSENSOR"/>
</dbReference>
<dbReference type="Gene3D" id="3.40.50.2300">
    <property type="match status" value="1"/>
</dbReference>
<dbReference type="PROSITE" id="PS50109">
    <property type="entry name" value="HIS_KIN"/>
    <property type="match status" value="1"/>
</dbReference>
<evidence type="ECO:0000256" key="13">
    <source>
        <dbReference type="ARBA" id="ARBA00023136"/>
    </source>
</evidence>
<reference evidence="25 26" key="1">
    <citation type="journal article" date="2016" name="Nat. Commun.">
        <title>Thousands of microbial genomes shed light on interconnected biogeochemical processes in an aquifer system.</title>
        <authorList>
            <person name="Anantharaman K."/>
            <person name="Brown C.T."/>
            <person name="Hug L.A."/>
            <person name="Sharon I."/>
            <person name="Castelle C.J."/>
            <person name="Probst A.J."/>
            <person name="Thomas B.C."/>
            <person name="Singh A."/>
            <person name="Wilkins M.J."/>
            <person name="Karaoz U."/>
            <person name="Brodie E.L."/>
            <person name="Williams K.H."/>
            <person name="Hubbard S.S."/>
            <person name="Banfield J.F."/>
        </authorList>
    </citation>
    <scope>NUCLEOTIDE SEQUENCE [LARGE SCALE GENOMIC DNA]</scope>
</reference>
<evidence type="ECO:0000256" key="16">
    <source>
        <dbReference type="PROSITE-ProRule" id="PRU00110"/>
    </source>
</evidence>
<dbReference type="Gene3D" id="1.10.287.130">
    <property type="match status" value="1"/>
</dbReference>
<evidence type="ECO:0000256" key="19">
    <source>
        <dbReference type="SAM" id="MobiDB-lite"/>
    </source>
</evidence>
<feature type="domain" description="PAC" evidence="23">
    <location>
        <begin position="463"/>
        <end position="515"/>
    </location>
</feature>
<evidence type="ECO:0000256" key="17">
    <source>
        <dbReference type="PROSITE-ProRule" id="PRU00169"/>
    </source>
</evidence>
<dbReference type="FunFam" id="1.10.287.130:FF:000002">
    <property type="entry name" value="Two-component osmosensing histidine kinase"/>
    <property type="match status" value="1"/>
</dbReference>
<dbReference type="SMART" id="SM00387">
    <property type="entry name" value="HATPase_c"/>
    <property type="match status" value="1"/>
</dbReference>
<dbReference type="InterPro" id="IPR036097">
    <property type="entry name" value="HisK_dim/P_sf"/>
</dbReference>
<dbReference type="InterPro" id="IPR003661">
    <property type="entry name" value="HisK_dim/P_dom"/>
</dbReference>
<evidence type="ECO:0000256" key="4">
    <source>
        <dbReference type="ARBA" id="ARBA00022475"/>
    </source>
</evidence>
<dbReference type="InterPro" id="IPR003594">
    <property type="entry name" value="HATPase_dom"/>
</dbReference>
<keyword evidence="18" id="KW-0175">Coiled coil</keyword>
<evidence type="ECO:0000256" key="1">
    <source>
        <dbReference type="ARBA" id="ARBA00000085"/>
    </source>
</evidence>
<feature type="domain" description="Response regulatory" evidence="21">
    <location>
        <begin position="789"/>
        <end position="903"/>
    </location>
</feature>
<feature type="coiled-coil region" evidence="18">
    <location>
        <begin position="506"/>
        <end position="533"/>
    </location>
</feature>
<evidence type="ECO:0000256" key="14">
    <source>
        <dbReference type="ARBA" id="ARBA00064003"/>
    </source>
</evidence>
<dbReference type="PROSITE" id="PS50110">
    <property type="entry name" value="RESPONSE_REGULATORY"/>
    <property type="match status" value="1"/>
</dbReference>
<evidence type="ECO:0000256" key="3">
    <source>
        <dbReference type="ARBA" id="ARBA00012438"/>
    </source>
</evidence>
<evidence type="ECO:0000256" key="15">
    <source>
        <dbReference type="ARBA" id="ARBA00068150"/>
    </source>
</evidence>
<dbReference type="Proteomes" id="UP000178735">
    <property type="component" value="Unassembled WGS sequence"/>
</dbReference>
<dbReference type="SMART" id="SM00448">
    <property type="entry name" value="REC"/>
    <property type="match status" value="1"/>
</dbReference>
<feature type="domain" description="HPt" evidence="24">
    <location>
        <begin position="958"/>
        <end position="1055"/>
    </location>
</feature>
<dbReference type="EC" id="2.7.13.3" evidence="3"/>
<feature type="region of interest" description="Disordered" evidence="19">
    <location>
        <begin position="907"/>
        <end position="941"/>
    </location>
</feature>
<evidence type="ECO:0000256" key="8">
    <source>
        <dbReference type="ARBA" id="ARBA00022741"/>
    </source>
</evidence>
<keyword evidence="6" id="KW-0808">Transferase</keyword>
<evidence type="ECO:0000256" key="9">
    <source>
        <dbReference type="ARBA" id="ARBA00022777"/>
    </source>
</evidence>
<keyword evidence="11" id="KW-1133">Transmembrane helix</keyword>
<dbReference type="InterPro" id="IPR008207">
    <property type="entry name" value="Sig_transdc_His_kin_Hpt_dom"/>
</dbReference>
<dbReference type="GO" id="GO:0005886">
    <property type="term" value="C:plasma membrane"/>
    <property type="evidence" value="ECO:0007669"/>
    <property type="project" value="UniProtKB-SubCell"/>
</dbReference>
<dbReference type="SUPFAM" id="SSF55785">
    <property type="entry name" value="PYP-like sensor domain (PAS domain)"/>
    <property type="match status" value="3"/>
</dbReference>
<proteinExistence type="predicted"/>
<evidence type="ECO:0000259" key="22">
    <source>
        <dbReference type="PROSITE" id="PS50112"/>
    </source>
</evidence>
<dbReference type="Pfam" id="PF00512">
    <property type="entry name" value="HisKA"/>
    <property type="match status" value="1"/>
</dbReference>
<dbReference type="InterPro" id="IPR036641">
    <property type="entry name" value="HPT_dom_sf"/>
</dbReference>
<evidence type="ECO:0000313" key="26">
    <source>
        <dbReference type="Proteomes" id="UP000178735"/>
    </source>
</evidence>
<dbReference type="EMBL" id="MGFH01000238">
    <property type="protein sequence ID" value="OGM01313.1"/>
    <property type="molecule type" value="Genomic_DNA"/>
</dbReference>
<dbReference type="PANTHER" id="PTHR45339">
    <property type="entry name" value="HYBRID SIGNAL TRANSDUCTION HISTIDINE KINASE J"/>
    <property type="match status" value="1"/>
</dbReference>
<dbReference type="CDD" id="cd17546">
    <property type="entry name" value="REC_hyHK_CKI1_RcsC-like"/>
    <property type="match status" value="1"/>
</dbReference>
<evidence type="ECO:0000259" key="21">
    <source>
        <dbReference type="PROSITE" id="PS50110"/>
    </source>
</evidence>
<dbReference type="PROSITE" id="PS50112">
    <property type="entry name" value="PAS"/>
    <property type="match status" value="1"/>
</dbReference>
<comment type="caution">
    <text evidence="25">The sequence shown here is derived from an EMBL/GenBank/DDBJ whole genome shotgun (WGS) entry which is preliminary data.</text>
</comment>
<dbReference type="CDD" id="cd00082">
    <property type="entry name" value="HisKA"/>
    <property type="match status" value="1"/>
</dbReference>
<dbReference type="InterPro" id="IPR011006">
    <property type="entry name" value="CheY-like_superfamily"/>
</dbReference>
<keyword evidence="9" id="KW-0418">Kinase</keyword>
<dbReference type="PANTHER" id="PTHR45339:SF1">
    <property type="entry name" value="HYBRID SIGNAL TRANSDUCTION HISTIDINE KINASE J"/>
    <property type="match status" value="1"/>
</dbReference>
<dbReference type="Pfam" id="PF01627">
    <property type="entry name" value="Hpt"/>
    <property type="match status" value="1"/>
</dbReference>
<keyword evidence="12" id="KW-0902">Two-component regulatory system</keyword>
<evidence type="ECO:0000259" key="20">
    <source>
        <dbReference type="PROSITE" id="PS50109"/>
    </source>
</evidence>
<name>A0A1F7WET8_9BACT</name>
<keyword evidence="5 17" id="KW-0597">Phosphoprotein</keyword>
<keyword evidence="8" id="KW-0547">Nucleotide-binding</keyword>
<dbReference type="InterPro" id="IPR036890">
    <property type="entry name" value="HATPase_C_sf"/>
</dbReference>
<dbReference type="STRING" id="1817813.A2008_01565"/>
<dbReference type="Gene3D" id="3.30.450.20">
    <property type="entry name" value="PAS domain"/>
    <property type="match status" value="3"/>
</dbReference>
<dbReference type="AlphaFoldDB" id="A0A1F7WET8"/>
<organism evidence="25 26">
    <name type="scientific">Candidatus Wallbacteria bacterium GWC2_49_35</name>
    <dbReference type="NCBI Taxonomy" id="1817813"/>
    <lineage>
        <taxon>Bacteria</taxon>
        <taxon>Candidatus Walliibacteriota</taxon>
    </lineage>
</organism>
<keyword evidence="4" id="KW-1003">Cell membrane</keyword>
<evidence type="ECO:0000256" key="18">
    <source>
        <dbReference type="SAM" id="Coils"/>
    </source>
</evidence>
<dbReference type="Pfam" id="PF13188">
    <property type="entry name" value="PAS_8"/>
    <property type="match status" value="1"/>
</dbReference>
<dbReference type="NCBIfam" id="TIGR00229">
    <property type="entry name" value="sensory_box"/>
    <property type="match status" value="2"/>
</dbReference>
<dbReference type="GO" id="GO:0005524">
    <property type="term" value="F:ATP binding"/>
    <property type="evidence" value="ECO:0007669"/>
    <property type="project" value="UniProtKB-KW"/>
</dbReference>
<comment type="subcellular location">
    <subcellularLocation>
        <location evidence="2">Cell membrane</location>
        <topology evidence="2">Multi-pass membrane protein</topology>
    </subcellularLocation>
</comment>
<dbReference type="InterPro" id="IPR001789">
    <property type="entry name" value="Sig_transdc_resp-reg_receiver"/>
</dbReference>
<dbReference type="InterPro" id="IPR004358">
    <property type="entry name" value="Sig_transdc_His_kin-like_C"/>
</dbReference>
<dbReference type="InterPro" id="IPR035965">
    <property type="entry name" value="PAS-like_dom_sf"/>
</dbReference>
<evidence type="ECO:0000259" key="23">
    <source>
        <dbReference type="PROSITE" id="PS50113"/>
    </source>
</evidence>
<dbReference type="SMART" id="SM00388">
    <property type="entry name" value="HisKA"/>
    <property type="match status" value="1"/>
</dbReference>
<dbReference type="InterPro" id="IPR005467">
    <property type="entry name" value="His_kinase_dom"/>
</dbReference>
<evidence type="ECO:0000259" key="24">
    <source>
        <dbReference type="PROSITE" id="PS50894"/>
    </source>
</evidence>
<dbReference type="InterPro" id="IPR000700">
    <property type="entry name" value="PAS-assoc_C"/>
</dbReference>
<dbReference type="Pfam" id="PF00072">
    <property type="entry name" value="Response_reg"/>
    <property type="match status" value="1"/>
</dbReference>
<dbReference type="PROSITE" id="PS50894">
    <property type="entry name" value="HPT"/>
    <property type="match status" value="1"/>
</dbReference>
<dbReference type="SMART" id="SM00086">
    <property type="entry name" value="PAC"/>
    <property type="match status" value="2"/>
</dbReference>
<dbReference type="PROSITE" id="PS50113">
    <property type="entry name" value="PAC"/>
    <property type="match status" value="1"/>
</dbReference>
<dbReference type="Pfam" id="PF13426">
    <property type="entry name" value="PAS_9"/>
    <property type="match status" value="2"/>
</dbReference>
<dbReference type="Pfam" id="PF02518">
    <property type="entry name" value="HATPase_c"/>
    <property type="match status" value="1"/>
</dbReference>
<accession>A0A1F7WET8</accession>